<dbReference type="CDD" id="cd01146">
    <property type="entry name" value="FhuD"/>
    <property type="match status" value="1"/>
</dbReference>
<dbReference type="EMBL" id="AVBC01000020">
    <property type="protein sequence ID" value="ERL51914.1"/>
    <property type="molecule type" value="Genomic_DNA"/>
</dbReference>
<dbReference type="SUPFAM" id="SSF53807">
    <property type="entry name" value="Helical backbone' metal receptor"/>
    <property type="match status" value="1"/>
</dbReference>
<keyword evidence="3" id="KW-0813">Transport</keyword>
<dbReference type="PANTHER" id="PTHR30532:SF1">
    <property type="entry name" value="IRON(3+)-HYDROXAMATE-BINDING PROTEIN FHUD"/>
    <property type="match status" value="1"/>
</dbReference>
<dbReference type="Gene3D" id="3.40.50.1980">
    <property type="entry name" value="Nitrogenase molybdenum iron protein domain"/>
    <property type="match status" value="2"/>
</dbReference>
<evidence type="ECO:0000259" key="7">
    <source>
        <dbReference type="PROSITE" id="PS50983"/>
    </source>
</evidence>
<accession>W1N8V3</accession>
<protein>
    <recommendedName>
        <fullName evidence="7">Fe/B12 periplasmic-binding domain-containing protein</fullName>
    </recommendedName>
</protein>
<dbReference type="PATRIC" id="fig|1178482.3.peg.1593"/>
<comment type="subcellular location">
    <subcellularLocation>
        <location evidence="1">Cell envelope</location>
    </subcellularLocation>
</comment>
<evidence type="ECO:0000256" key="1">
    <source>
        <dbReference type="ARBA" id="ARBA00004196"/>
    </source>
</evidence>
<dbReference type="Proteomes" id="UP000019113">
    <property type="component" value="Unassembled WGS sequence"/>
</dbReference>
<dbReference type="InterPro" id="IPR051313">
    <property type="entry name" value="Bact_iron-sidero_bind"/>
</dbReference>
<evidence type="ECO:0000256" key="5">
    <source>
        <dbReference type="ARBA" id="ARBA00022729"/>
    </source>
</evidence>
<keyword evidence="4" id="KW-0406">Ion transport</keyword>
<dbReference type="RefSeq" id="WP_021818550.1">
    <property type="nucleotide sequence ID" value="NZ_AVBC01000020.1"/>
</dbReference>
<dbReference type="PANTHER" id="PTHR30532">
    <property type="entry name" value="IRON III DICITRATE-BINDING PERIPLASMIC PROTEIN"/>
    <property type="match status" value="1"/>
</dbReference>
<dbReference type="AlphaFoldDB" id="W1N8V3"/>
<dbReference type="Pfam" id="PF01497">
    <property type="entry name" value="Peripla_BP_2"/>
    <property type="match status" value="1"/>
</dbReference>
<proteinExistence type="inferred from homology"/>
<evidence type="ECO:0000256" key="6">
    <source>
        <dbReference type="SAM" id="Coils"/>
    </source>
</evidence>
<keyword evidence="9" id="KW-1185">Reference proteome</keyword>
<keyword evidence="4" id="KW-0410">Iron transport</keyword>
<dbReference type="eggNOG" id="COG0614">
    <property type="taxonomic scope" value="Bacteria"/>
</dbReference>
<keyword evidence="4" id="KW-0408">Iron</keyword>
<reference evidence="8 9" key="1">
    <citation type="submission" date="2013-08" db="EMBL/GenBank/DDBJ databases">
        <title>draft genome of Halomonas huanghegensis, strain BJGMM-B45T.</title>
        <authorList>
            <person name="Miao C."/>
            <person name="Wan Y."/>
            <person name="Jin W."/>
        </authorList>
    </citation>
    <scope>NUCLEOTIDE SEQUENCE [LARGE SCALE GENOMIC DNA]</scope>
    <source>
        <strain evidence="8 9">BJGMM-B45</strain>
    </source>
</reference>
<evidence type="ECO:0000313" key="8">
    <source>
        <dbReference type="EMBL" id="ERL51914.1"/>
    </source>
</evidence>
<gene>
    <name evidence="8" type="ORF">BJB45_12160</name>
</gene>
<feature type="coiled-coil region" evidence="6">
    <location>
        <begin position="137"/>
        <end position="171"/>
    </location>
</feature>
<comment type="similarity">
    <text evidence="2">Belongs to the bacterial solute-binding protein 8 family.</text>
</comment>
<dbReference type="InterPro" id="IPR002491">
    <property type="entry name" value="ABC_transptr_periplasmic_BD"/>
</dbReference>
<dbReference type="GO" id="GO:0030288">
    <property type="term" value="C:outer membrane-bounded periplasmic space"/>
    <property type="evidence" value="ECO:0007669"/>
    <property type="project" value="TreeGrafter"/>
</dbReference>
<dbReference type="PROSITE" id="PS50983">
    <property type="entry name" value="FE_B12_PBP"/>
    <property type="match status" value="1"/>
</dbReference>
<dbReference type="PRINTS" id="PR01715">
    <property type="entry name" value="FERRIBNDNGPP"/>
</dbReference>
<dbReference type="OrthoDB" id="6160519at2"/>
<comment type="caution">
    <text evidence="8">The sequence shown here is derived from an EMBL/GenBank/DDBJ whole genome shotgun (WGS) entry which is preliminary data.</text>
</comment>
<sequence length="341" mass="37184">MPPASLRAGFHDGLRLLGSSLRWLLLGMVLYSTNVISAPRIASLDWTLAETLVAIDAPPVALAQTNDYTSWVGNHVPADIEDLGLRGQPNMELLASLQPDEIIISSMFSNLEPMLSEIAPVRTYSLYTPGTPVWPELESLTRQLGELSDHEQEAERLIADSNARMKQLAERIPADTRPLIALQFMDARHVRVFGADSLFEAVMERLGLRNGWQEPTNAWGFTLVGIEQLVSLEEARLVVVEPYPAGVAEALETSGLWQHLASVQRDDVIILPPVWSFGSLPSAIRFADTLVAALDTETPDAETLDAEAEAVEAEVVEAEVVEAEVVEAEAVDTGEVTDAGR</sequence>
<evidence type="ECO:0000256" key="3">
    <source>
        <dbReference type="ARBA" id="ARBA00022448"/>
    </source>
</evidence>
<keyword evidence="5" id="KW-0732">Signal</keyword>
<evidence type="ECO:0000313" key="9">
    <source>
        <dbReference type="Proteomes" id="UP000019113"/>
    </source>
</evidence>
<evidence type="ECO:0000256" key="4">
    <source>
        <dbReference type="ARBA" id="ARBA00022496"/>
    </source>
</evidence>
<keyword evidence="6" id="KW-0175">Coiled coil</keyword>
<organism evidence="8 9">
    <name type="scientific">Halomonas huangheensis</name>
    <dbReference type="NCBI Taxonomy" id="1178482"/>
    <lineage>
        <taxon>Bacteria</taxon>
        <taxon>Pseudomonadati</taxon>
        <taxon>Pseudomonadota</taxon>
        <taxon>Gammaproteobacteria</taxon>
        <taxon>Oceanospirillales</taxon>
        <taxon>Halomonadaceae</taxon>
        <taxon>Halomonas</taxon>
    </lineage>
</organism>
<name>W1N8V3_9GAMM</name>
<dbReference type="GO" id="GO:1901678">
    <property type="term" value="P:iron coordination entity transport"/>
    <property type="evidence" value="ECO:0007669"/>
    <property type="project" value="UniProtKB-ARBA"/>
</dbReference>
<feature type="domain" description="Fe/B12 periplasmic-binding" evidence="7">
    <location>
        <begin position="40"/>
        <end position="298"/>
    </location>
</feature>
<evidence type="ECO:0000256" key="2">
    <source>
        <dbReference type="ARBA" id="ARBA00008814"/>
    </source>
</evidence>